<dbReference type="AlphaFoldDB" id="A0A538S7Y0"/>
<dbReference type="SUPFAM" id="SSF49299">
    <property type="entry name" value="PKD domain"/>
    <property type="match status" value="1"/>
</dbReference>
<accession>A0A538S7Y0</accession>
<dbReference type="Pfam" id="PF18911">
    <property type="entry name" value="PKD_4"/>
    <property type="match status" value="1"/>
</dbReference>
<evidence type="ECO:0000256" key="1">
    <source>
        <dbReference type="ARBA" id="ARBA00004138"/>
    </source>
</evidence>
<dbReference type="InterPro" id="IPR000601">
    <property type="entry name" value="PKD_dom"/>
</dbReference>
<evidence type="ECO:0000259" key="7">
    <source>
        <dbReference type="PROSITE" id="PS50093"/>
    </source>
</evidence>
<dbReference type="InterPro" id="IPR025965">
    <property type="entry name" value="FlgD/Vpr_Ig-like"/>
</dbReference>
<evidence type="ECO:0000256" key="3">
    <source>
        <dbReference type="ARBA" id="ARBA00022490"/>
    </source>
</evidence>
<dbReference type="GO" id="GO:0005737">
    <property type="term" value="C:cytoplasm"/>
    <property type="evidence" value="ECO:0007669"/>
    <property type="project" value="UniProtKB-SubCell"/>
</dbReference>
<proteinExistence type="predicted"/>
<dbReference type="Pfam" id="PF13860">
    <property type="entry name" value="FlgD_ig"/>
    <property type="match status" value="1"/>
</dbReference>
<keyword evidence="3" id="KW-0963">Cytoplasm</keyword>
<evidence type="ECO:0000256" key="5">
    <source>
        <dbReference type="ARBA" id="ARBA00023273"/>
    </source>
</evidence>
<dbReference type="GO" id="GO:0005509">
    <property type="term" value="F:calcium ion binding"/>
    <property type="evidence" value="ECO:0007669"/>
    <property type="project" value="InterPro"/>
</dbReference>
<evidence type="ECO:0000256" key="4">
    <source>
        <dbReference type="ARBA" id="ARBA00023069"/>
    </source>
</evidence>
<dbReference type="Proteomes" id="UP000316292">
    <property type="component" value="Unassembled WGS sequence"/>
</dbReference>
<dbReference type="InterPro" id="IPR022409">
    <property type="entry name" value="PKD/Chitinase_dom"/>
</dbReference>
<feature type="domain" description="PKD" evidence="7">
    <location>
        <begin position="247"/>
        <end position="331"/>
    </location>
</feature>
<dbReference type="Pfam" id="PF05345">
    <property type="entry name" value="He_PIG"/>
    <property type="match status" value="1"/>
</dbReference>
<sequence length="558" mass="57030">MRTSAFLIVLLGLFALAFAPGIASAAEQGQDLAGVLASSAAVRAAAVSGPVINVSPASHDFGRANVGTTTGTFNFTVSNRGDATLTISGVTHSGPGFSAVLGSMTIPVGGSTTLSSAYSPSGSGPQSDNITVQSNASNGNFSVLATGRANNAPSFSPPLASDYNAPAFVDFHLVASATDPEGDNLSWSLNSTPALPVGATFDGASGTLDWTPGSADAGDYAVTITVTDGLASTPGSFTLHVTAGNNPPTANAGGPYSGSTGVPLTLNGSGSSDPDAGQTLTYDWNFGDGSTGTGVTPSHTFTRAGNYIVGLTVTDNGSPPLNAQATTSAQVVDFVPVNIVYPPLQPKVLKRNAQMVFGLESPTRALTDIDPNSLFLTTTYPNAGTVSQVNVTSRKGYVIGDIDGNLFYDLDYTFKGTTVQPLVSHVPAGTTITIVFNAFTYGDHIPVRGTIDLVKQGAAGAAPFQGIAAVSSAASPNPFKPETTIRYAVPGAGAVSIRVFSVNGQLVRTLRQESGNPGTYEVRWNGKDDQGRQAPSGIYFVSVQQGLMNSTTRLVLAR</sequence>
<dbReference type="NCBIfam" id="TIGR04183">
    <property type="entry name" value="Por_Secre_tail"/>
    <property type="match status" value="1"/>
</dbReference>
<keyword evidence="6" id="KW-0732">Signal</keyword>
<dbReference type="PROSITE" id="PS50093">
    <property type="entry name" value="PKD"/>
    <property type="match status" value="1"/>
</dbReference>
<evidence type="ECO:0000256" key="2">
    <source>
        <dbReference type="ARBA" id="ARBA00004496"/>
    </source>
</evidence>
<keyword evidence="5" id="KW-0966">Cell projection</keyword>
<gene>
    <name evidence="8" type="ORF">E6K71_09900</name>
</gene>
<dbReference type="SMART" id="SM00736">
    <property type="entry name" value="CADG"/>
    <property type="match status" value="1"/>
</dbReference>
<evidence type="ECO:0000313" key="8">
    <source>
        <dbReference type="EMBL" id="TMQ47470.1"/>
    </source>
</evidence>
<dbReference type="InterPro" id="IPR006644">
    <property type="entry name" value="Cadg"/>
</dbReference>
<dbReference type="GO" id="GO:0016020">
    <property type="term" value="C:membrane"/>
    <property type="evidence" value="ECO:0007669"/>
    <property type="project" value="InterPro"/>
</dbReference>
<dbReference type="NCBIfam" id="NF012200">
    <property type="entry name" value="choice_anch_D"/>
    <property type="match status" value="1"/>
</dbReference>
<protein>
    <submittedName>
        <fullName evidence="8">PKD domain-containing protein</fullName>
    </submittedName>
</protein>
<reference evidence="8 9" key="1">
    <citation type="journal article" date="2019" name="Nat. Microbiol.">
        <title>Mediterranean grassland soil C-N compound turnover is dependent on rainfall and depth, and is mediated by genomically divergent microorganisms.</title>
        <authorList>
            <person name="Diamond S."/>
            <person name="Andeer P.F."/>
            <person name="Li Z."/>
            <person name="Crits-Christoph A."/>
            <person name="Burstein D."/>
            <person name="Anantharaman K."/>
            <person name="Lane K.R."/>
            <person name="Thomas B.C."/>
            <person name="Pan C."/>
            <person name="Northen T.R."/>
            <person name="Banfield J.F."/>
        </authorList>
    </citation>
    <scope>NUCLEOTIDE SEQUENCE [LARGE SCALE GENOMIC DNA]</scope>
    <source>
        <strain evidence="8">WS_1</strain>
    </source>
</reference>
<evidence type="ECO:0000256" key="6">
    <source>
        <dbReference type="SAM" id="SignalP"/>
    </source>
</evidence>
<dbReference type="InterPro" id="IPR026444">
    <property type="entry name" value="Secre_tail"/>
</dbReference>
<dbReference type="CDD" id="cd00146">
    <property type="entry name" value="PKD"/>
    <property type="match status" value="1"/>
</dbReference>
<evidence type="ECO:0000313" key="9">
    <source>
        <dbReference type="Proteomes" id="UP000316292"/>
    </source>
</evidence>
<dbReference type="Gene3D" id="2.60.40.4070">
    <property type="match status" value="1"/>
</dbReference>
<dbReference type="InterPro" id="IPR015919">
    <property type="entry name" value="Cadherin-like_sf"/>
</dbReference>
<comment type="subcellular location">
    <subcellularLocation>
        <location evidence="1">Cell projection</location>
        <location evidence="1">Cilium</location>
    </subcellularLocation>
    <subcellularLocation>
        <location evidence="2">Cytoplasm</location>
    </subcellularLocation>
</comment>
<dbReference type="InterPro" id="IPR013783">
    <property type="entry name" value="Ig-like_fold"/>
</dbReference>
<dbReference type="InterPro" id="IPR035986">
    <property type="entry name" value="PKD_dom_sf"/>
</dbReference>
<dbReference type="EMBL" id="VBOR01000110">
    <property type="protein sequence ID" value="TMQ47470.1"/>
    <property type="molecule type" value="Genomic_DNA"/>
</dbReference>
<dbReference type="InterPro" id="IPR053879">
    <property type="entry name" value="HYDIN_VesB_CFA65-like_Ig"/>
</dbReference>
<keyword evidence="4" id="KW-0969">Cilium</keyword>
<name>A0A538S7Y0_UNCEI</name>
<feature type="chain" id="PRO_5022001270" evidence="6">
    <location>
        <begin position="26"/>
        <end position="558"/>
    </location>
</feature>
<comment type="caution">
    <text evidence="8">The sequence shown here is derived from an EMBL/GenBank/DDBJ whole genome shotgun (WGS) entry which is preliminary data.</text>
</comment>
<feature type="signal peptide" evidence="6">
    <location>
        <begin position="1"/>
        <end position="25"/>
    </location>
</feature>
<organism evidence="8 9">
    <name type="scientific">Eiseniibacteriota bacterium</name>
    <dbReference type="NCBI Taxonomy" id="2212470"/>
    <lineage>
        <taxon>Bacteria</taxon>
        <taxon>Candidatus Eiseniibacteriota</taxon>
    </lineage>
</organism>
<dbReference type="Gene3D" id="2.60.40.10">
    <property type="entry name" value="Immunoglobulins"/>
    <property type="match status" value="3"/>
</dbReference>
<dbReference type="Pfam" id="PF22544">
    <property type="entry name" value="HYDIN_VesB_CFA65-like_Ig"/>
    <property type="match status" value="1"/>
</dbReference>
<dbReference type="SMART" id="SM00089">
    <property type="entry name" value="PKD"/>
    <property type="match status" value="2"/>
</dbReference>
<dbReference type="SUPFAM" id="SSF49313">
    <property type="entry name" value="Cadherin-like"/>
    <property type="match status" value="1"/>
</dbReference>